<dbReference type="SMART" id="SM00287">
    <property type="entry name" value="SH3b"/>
    <property type="match status" value="1"/>
</dbReference>
<dbReference type="Pfam" id="PF01551">
    <property type="entry name" value="Peptidase_M23"/>
    <property type="match status" value="1"/>
</dbReference>
<dbReference type="InterPro" id="IPR050570">
    <property type="entry name" value="Cell_wall_metabolism_enzyme"/>
</dbReference>
<feature type="non-terminal residue" evidence="2">
    <location>
        <position position="408"/>
    </location>
</feature>
<dbReference type="PANTHER" id="PTHR21666:SF268">
    <property type="entry name" value="PEPTIDASE M23 DOMAIN-CONTAINING PROTEIN"/>
    <property type="match status" value="1"/>
</dbReference>
<sequence>MGHDWIAASEAALRKPAHITSPFRESGYFDKSVANAIGYVFPVAGGQRVDADVVLQSREPIRVFMDLFRLVDNDPHAPIHIASGTMLIEPPVDVDSIPDGAPESSRRLRFEPVRDGTYILRIQPELLRSAHYTVGLMIDASLSFPVAGHTGRSIWSAFGAERDGGRRSHRGIDIFADRGTPVLAAADGVVSRATTTSVGGNVVWINLDRRRNTRLYYAHLDSHSVESGQRVKVGDQLGTVGNTGNAQTTPPHLHFGVYARGAVDPLPYLARMRTEPQSFTVDLNRVGSWSRTTDSDVVVRTGPNSGARVVTTLNRHTPVLVWGASAQWYRVELPNGAHGYIIGATTELATPLRKESVISISNVLDHPAPQGATIQQLAPGSEFPVLGSWGEFLYVQTPTGLNGWLSFE</sequence>
<dbReference type="PANTHER" id="PTHR21666">
    <property type="entry name" value="PEPTIDASE-RELATED"/>
    <property type="match status" value="1"/>
</dbReference>
<gene>
    <name evidence="2" type="ORF">METZ01_LOCUS283179</name>
</gene>
<dbReference type="Pfam" id="PF08239">
    <property type="entry name" value="SH3_3"/>
    <property type="match status" value="1"/>
</dbReference>
<dbReference type="InterPro" id="IPR016047">
    <property type="entry name" value="M23ase_b-sheet_dom"/>
</dbReference>
<dbReference type="InterPro" id="IPR011055">
    <property type="entry name" value="Dup_hybrid_motif"/>
</dbReference>
<protein>
    <recommendedName>
        <fullName evidence="1">SH3b domain-containing protein</fullName>
    </recommendedName>
</protein>
<organism evidence="2">
    <name type="scientific">marine metagenome</name>
    <dbReference type="NCBI Taxonomy" id="408172"/>
    <lineage>
        <taxon>unclassified sequences</taxon>
        <taxon>metagenomes</taxon>
        <taxon>ecological metagenomes</taxon>
    </lineage>
</organism>
<evidence type="ECO:0000313" key="2">
    <source>
        <dbReference type="EMBL" id="SVC30325.1"/>
    </source>
</evidence>
<dbReference type="GO" id="GO:0004222">
    <property type="term" value="F:metalloendopeptidase activity"/>
    <property type="evidence" value="ECO:0007669"/>
    <property type="project" value="TreeGrafter"/>
</dbReference>
<dbReference type="CDD" id="cd12797">
    <property type="entry name" value="M23_peptidase"/>
    <property type="match status" value="1"/>
</dbReference>
<dbReference type="Gene3D" id="2.30.30.40">
    <property type="entry name" value="SH3 Domains"/>
    <property type="match status" value="1"/>
</dbReference>
<dbReference type="AlphaFoldDB" id="A0A382L3F9"/>
<dbReference type="InterPro" id="IPR003646">
    <property type="entry name" value="SH3-like_bac-type"/>
</dbReference>
<reference evidence="2" key="1">
    <citation type="submission" date="2018-05" db="EMBL/GenBank/DDBJ databases">
        <authorList>
            <person name="Lanie J.A."/>
            <person name="Ng W.-L."/>
            <person name="Kazmierczak K.M."/>
            <person name="Andrzejewski T.M."/>
            <person name="Davidsen T.M."/>
            <person name="Wayne K.J."/>
            <person name="Tettelin H."/>
            <person name="Glass J.I."/>
            <person name="Rusch D."/>
            <person name="Podicherti R."/>
            <person name="Tsui H.-C.T."/>
            <person name="Winkler M.E."/>
        </authorList>
    </citation>
    <scope>NUCLEOTIDE SEQUENCE</scope>
</reference>
<proteinExistence type="predicted"/>
<name>A0A382L3F9_9ZZZZ</name>
<accession>A0A382L3F9</accession>
<dbReference type="EMBL" id="UINC01084047">
    <property type="protein sequence ID" value="SVC30325.1"/>
    <property type="molecule type" value="Genomic_DNA"/>
</dbReference>
<evidence type="ECO:0000259" key="1">
    <source>
        <dbReference type="SMART" id="SM00287"/>
    </source>
</evidence>
<feature type="domain" description="SH3b" evidence="1">
    <location>
        <begin position="290"/>
        <end position="349"/>
    </location>
</feature>
<dbReference type="SUPFAM" id="SSF51261">
    <property type="entry name" value="Duplicated hybrid motif"/>
    <property type="match status" value="1"/>
</dbReference>
<dbReference type="Gene3D" id="2.70.70.10">
    <property type="entry name" value="Glucose Permease (Domain IIA)"/>
    <property type="match status" value="1"/>
</dbReference>